<evidence type="ECO:0000256" key="4">
    <source>
        <dbReference type="ARBA" id="ARBA00022692"/>
    </source>
</evidence>
<gene>
    <name evidence="9" type="ORF">ACH47X_15135</name>
</gene>
<comment type="subcellular location">
    <subcellularLocation>
        <location evidence="1">Cell membrane</location>
        <topology evidence="1">Multi-pass membrane protein</topology>
    </subcellularLocation>
</comment>
<evidence type="ECO:0000256" key="3">
    <source>
        <dbReference type="ARBA" id="ARBA00022475"/>
    </source>
</evidence>
<feature type="transmembrane region" description="Helical" evidence="7">
    <location>
        <begin position="262"/>
        <end position="281"/>
    </location>
</feature>
<dbReference type="PANTHER" id="PTHR43738">
    <property type="entry name" value="ABC TRANSPORTER, MEMBRANE PROTEIN"/>
    <property type="match status" value="1"/>
</dbReference>
<keyword evidence="5 7" id="KW-1133">Transmembrane helix</keyword>
<evidence type="ECO:0000313" key="10">
    <source>
        <dbReference type="Proteomes" id="UP001611580"/>
    </source>
</evidence>
<keyword evidence="6 7" id="KW-0472">Membrane</keyword>
<keyword evidence="10" id="KW-1185">Reference proteome</keyword>
<dbReference type="InterPro" id="IPR003838">
    <property type="entry name" value="ABC3_permease_C"/>
</dbReference>
<feature type="transmembrane region" description="Helical" evidence="7">
    <location>
        <begin position="308"/>
        <end position="330"/>
    </location>
</feature>
<reference evidence="9 10" key="1">
    <citation type="submission" date="2024-10" db="EMBL/GenBank/DDBJ databases">
        <title>The Natural Products Discovery Center: Release of the First 8490 Sequenced Strains for Exploring Actinobacteria Biosynthetic Diversity.</title>
        <authorList>
            <person name="Kalkreuter E."/>
            <person name="Kautsar S.A."/>
            <person name="Yang D."/>
            <person name="Bader C.D."/>
            <person name="Teijaro C.N."/>
            <person name="Fluegel L."/>
            <person name="Davis C.M."/>
            <person name="Simpson J.R."/>
            <person name="Lauterbach L."/>
            <person name="Steele A.D."/>
            <person name="Gui C."/>
            <person name="Meng S."/>
            <person name="Li G."/>
            <person name="Viehrig K."/>
            <person name="Ye F."/>
            <person name="Su P."/>
            <person name="Kiefer A.F."/>
            <person name="Nichols A."/>
            <person name="Cepeda A.J."/>
            <person name="Yan W."/>
            <person name="Fan B."/>
            <person name="Jiang Y."/>
            <person name="Adhikari A."/>
            <person name="Zheng C.-J."/>
            <person name="Schuster L."/>
            <person name="Cowan T.M."/>
            <person name="Smanski M.J."/>
            <person name="Chevrette M.G."/>
            <person name="De Carvalho L.P.S."/>
            <person name="Shen B."/>
        </authorList>
    </citation>
    <scope>NUCLEOTIDE SEQUENCE [LARGE SCALE GENOMIC DNA]</scope>
    <source>
        <strain evidence="9 10">NPDC019481</strain>
    </source>
</reference>
<sequence length="379" mass="38850">MFLAWRELSFARSRFGLMGGVVALIAVLVVILSGLSSGLVNDGVSGLKKLPVTEFAFEEGTSIDSGFSRSTVDREQLARWEDQEGVADAALFGNQLVNGEGPDGEPVDLALFGVEPGSFVAPLSDDVIEGSGLGTDGGIVVSQTVTDLGLGLGDTVTIDRLGTELTIIGVLDGQHTFGHVDVAYVPLDTWQEIHAGVPDGAEARPEIYDEATAVALVSAPDAGIDTAAGDAAAGTTTVTLEQSFDGSPGYSAETLTLELIQVFLYAISALVVGAFFMVWTIQRKHEIAVARAMGASTSYLVRDALGQAVVVLVVSTAVGMGAGLGFGAFLTSTPMPFALEAGPLGLAAALLIGLGLVGAATSVGRIVRVDPLTALGGQR</sequence>
<evidence type="ECO:0000256" key="1">
    <source>
        <dbReference type="ARBA" id="ARBA00004651"/>
    </source>
</evidence>
<dbReference type="Proteomes" id="UP001611580">
    <property type="component" value="Unassembled WGS sequence"/>
</dbReference>
<protein>
    <submittedName>
        <fullName evidence="9">ABC transporter permease</fullName>
    </submittedName>
</protein>
<dbReference type="PANTHER" id="PTHR43738:SF1">
    <property type="entry name" value="HEMIN TRANSPORT SYSTEM PERMEASE PROTEIN HRTB-RELATED"/>
    <property type="match status" value="1"/>
</dbReference>
<proteinExistence type="predicted"/>
<organism evidence="9 10">
    <name type="scientific">Promicromonospora kroppenstedtii</name>
    <dbReference type="NCBI Taxonomy" id="440482"/>
    <lineage>
        <taxon>Bacteria</taxon>
        <taxon>Bacillati</taxon>
        <taxon>Actinomycetota</taxon>
        <taxon>Actinomycetes</taxon>
        <taxon>Micrococcales</taxon>
        <taxon>Promicromonosporaceae</taxon>
        <taxon>Promicromonospora</taxon>
    </lineage>
</organism>
<evidence type="ECO:0000256" key="2">
    <source>
        <dbReference type="ARBA" id="ARBA00022448"/>
    </source>
</evidence>
<dbReference type="InterPro" id="IPR051125">
    <property type="entry name" value="ABC-4/HrtB_transporter"/>
</dbReference>
<name>A0ABW7XL42_9MICO</name>
<keyword evidence="3" id="KW-1003">Cell membrane</keyword>
<evidence type="ECO:0000256" key="5">
    <source>
        <dbReference type="ARBA" id="ARBA00022989"/>
    </source>
</evidence>
<keyword evidence="4 7" id="KW-0812">Transmembrane</keyword>
<accession>A0ABW7XL42</accession>
<feature type="domain" description="ABC3 transporter permease C-terminal" evidence="8">
    <location>
        <begin position="262"/>
        <end position="371"/>
    </location>
</feature>
<evidence type="ECO:0000256" key="7">
    <source>
        <dbReference type="SAM" id="Phobius"/>
    </source>
</evidence>
<evidence type="ECO:0000313" key="9">
    <source>
        <dbReference type="EMBL" id="MFI2488248.1"/>
    </source>
</evidence>
<dbReference type="EMBL" id="JBIRYI010000008">
    <property type="protein sequence ID" value="MFI2488248.1"/>
    <property type="molecule type" value="Genomic_DNA"/>
</dbReference>
<feature type="transmembrane region" description="Helical" evidence="7">
    <location>
        <begin position="342"/>
        <end position="363"/>
    </location>
</feature>
<evidence type="ECO:0000259" key="8">
    <source>
        <dbReference type="Pfam" id="PF02687"/>
    </source>
</evidence>
<dbReference type="Pfam" id="PF02687">
    <property type="entry name" value="FtsX"/>
    <property type="match status" value="1"/>
</dbReference>
<keyword evidence="2" id="KW-0813">Transport</keyword>
<evidence type="ECO:0000256" key="6">
    <source>
        <dbReference type="ARBA" id="ARBA00023136"/>
    </source>
</evidence>
<comment type="caution">
    <text evidence="9">The sequence shown here is derived from an EMBL/GenBank/DDBJ whole genome shotgun (WGS) entry which is preliminary data.</text>
</comment>
<dbReference type="RefSeq" id="WP_397405430.1">
    <property type="nucleotide sequence ID" value="NZ_JBIRYI010000008.1"/>
</dbReference>